<dbReference type="Pfam" id="PF00650">
    <property type="entry name" value="CRAL_TRIO"/>
    <property type="match status" value="1"/>
</dbReference>
<dbReference type="AlphaFoldDB" id="A0A7R9FAS7"/>
<dbReference type="SUPFAM" id="SSF52087">
    <property type="entry name" value="CRAL/TRIO domain"/>
    <property type="match status" value="1"/>
</dbReference>
<evidence type="ECO:0000313" key="2">
    <source>
        <dbReference type="EMBL" id="CAD7449024.1"/>
    </source>
</evidence>
<dbReference type="InterPro" id="IPR036865">
    <property type="entry name" value="CRAL-TRIO_dom_sf"/>
</dbReference>
<dbReference type="GO" id="GO:0016020">
    <property type="term" value="C:membrane"/>
    <property type="evidence" value="ECO:0007669"/>
    <property type="project" value="TreeGrafter"/>
</dbReference>
<reference evidence="2" key="1">
    <citation type="submission" date="2020-11" db="EMBL/GenBank/DDBJ databases">
        <authorList>
            <person name="Tran Van P."/>
        </authorList>
    </citation>
    <scope>NUCLEOTIDE SEQUENCE</scope>
</reference>
<organism evidence="2">
    <name type="scientific">Timema bartmani</name>
    <dbReference type="NCBI Taxonomy" id="61472"/>
    <lineage>
        <taxon>Eukaryota</taxon>
        <taxon>Metazoa</taxon>
        <taxon>Ecdysozoa</taxon>
        <taxon>Arthropoda</taxon>
        <taxon>Hexapoda</taxon>
        <taxon>Insecta</taxon>
        <taxon>Pterygota</taxon>
        <taxon>Neoptera</taxon>
        <taxon>Polyneoptera</taxon>
        <taxon>Phasmatodea</taxon>
        <taxon>Timematodea</taxon>
        <taxon>Timematoidea</taxon>
        <taxon>Timematidae</taxon>
        <taxon>Timema</taxon>
    </lineage>
</organism>
<sequence length="164" mass="18783">MIPMPGVTDKFTQTVISRYVGTEDQHYDLNQFIKMAVMIGELLLIDSCSLDFHAVVDLNNYSLGVIKQFTPVILKKIQVLITKAYPLRLKSIQLVNAPAFVDKLVTVLKMVLNPKLFKRDLIFKRDWFLEQENISSDEEKRPGKPLDQSELFGMEGSFMKLSVD</sequence>
<dbReference type="Gene3D" id="3.40.525.10">
    <property type="entry name" value="CRAL-TRIO lipid binding domain"/>
    <property type="match status" value="1"/>
</dbReference>
<feature type="domain" description="CRAL-TRIO" evidence="1">
    <location>
        <begin position="1"/>
        <end position="160"/>
    </location>
</feature>
<dbReference type="PANTHER" id="PTHR10174">
    <property type="entry name" value="ALPHA-TOCOPHEROL TRANSFER PROTEIN-RELATED"/>
    <property type="match status" value="1"/>
</dbReference>
<dbReference type="PANTHER" id="PTHR10174:SF222">
    <property type="entry name" value="GH10083P-RELATED"/>
    <property type="match status" value="1"/>
</dbReference>
<gene>
    <name evidence="2" type="ORF">TBIB3V08_LOCUS11304</name>
</gene>
<proteinExistence type="predicted"/>
<dbReference type="GO" id="GO:1902936">
    <property type="term" value="F:phosphatidylinositol bisphosphate binding"/>
    <property type="evidence" value="ECO:0007669"/>
    <property type="project" value="TreeGrafter"/>
</dbReference>
<protein>
    <recommendedName>
        <fullName evidence="1">CRAL-TRIO domain-containing protein</fullName>
    </recommendedName>
</protein>
<dbReference type="PROSITE" id="PS50191">
    <property type="entry name" value="CRAL_TRIO"/>
    <property type="match status" value="1"/>
</dbReference>
<accession>A0A7R9FAS7</accession>
<dbReference type="InterPro" id="IPR001251">
    <property type="entry name" value="CRAL-TRIO_dom"/>
</dbReference>
<dbReference type="EMBL" id="OD570960">
    <property type="protein sequence ID" value="CAD7449024.1"/>
    <property type="molecule type" value="Genomic_DNA"/>
</dbReference>
<evidence type="ECO:0000259" key="1">
    <source>
        <dbReference type="PROSITE" id="PS50191"/>
    </source>
</evidence>
<dbReference type="CDD" id="cd00170">
    <property type="entry name" value="SEC14"/>
    <property type="match status" value="1"/>
</dbReference>
<name>A0A7R9FAS7_9NEOP</name>